<dbReference type="GO" id="GO:0016758">
    <property type="term" value="F:hexosyltransferase activity"/>
    <property type="evidence" value="ECO:0007669"/>
    <property type="project" value="UniProtKB-ARBA"/>
</dbReference>
<dbReference type="RefSeq" id="WP_146393566.1">
    <property type="nucleotide sequence ID" value="NZ_SJPK01000021.1"/>
</dbReference>
<keyword evidence="2" id="KW-0808">Transferase</keyword>
<evidence type="ECO:0000259" key="1">
    <source>
        <dbReference type="Pfam" id="PF00535"/>
    </source>
</evidence>
<dbReference type="Pfam" id="PF00535">
    <property type="entry name" value="Glycos_transf_2"/>
    <property type="match status" value="1"/>
</dbReference>
<dbReference type="AlphaFoldDB" id="A0A5C5WZX2"/>
<dbReference type="InterPro" id="IPR001173">
    <property type="entry name" value="Glyco_trans_2-like"/>
</dbReference>
<reference evidence="2 3" key="1">
    <citation type="submission" date="2019-02" db="EMBL/GenBank/DDBJ databases">
        <title>Deep-cultivation of Planctomycetes and their phenomic and genomic characterization uncovers novel biology.</title>
        <authorList>
            <person name="Wiegand S."/>
            <person name="Jogler M."/>
            <person name="Boedeker C."/>
            <person name="Pinto D."/>
            <person name="Vollmers J."/>
            <person name="Rivas-Marin E."/>
            <person name="Kohn T."/>
            <person name="Peeters S.H."/>
            <person name="Heuer A."/>
            <person name="Rast P."/>
            <person name="Oberbeckmann S."/>
            <person name="Bunk B."/>
            <person name="Jeske O."/>
            <person name="Meyerdierks A."/>
            <person name="Storesund J.E."/>
            <person name="Kallscheuer N."/>
            <person name="Luecker S."/>
            <person name="Lage O.M."/>
            <person name="Pohl T."/>
            <person name="Merkel B.J."/>
            <person name="Hornburger P."/>
            <person name="Mueller R.-W."/>
            <person name="Bruemmer F."/>
            <person name="Labrenz M."/>
            <person name="Spormann A.M."/>
            <person name="Op Den Camp H."/>
            <person name="Overmann J."/>
            <person name="Amann R."/>
            <person name="Jetten M.S.M."/>
            <person name="Mascher T."/>
            <person name="Medema M.H."/>
            <person name="Devos D.P."/>
            <person name="Kaster A.-K."/>
            <person name="Ovreas L."/>
            <person name="Rohde M."/>
            <person name="Galperin M.Y."/>
            <person name="Jogler C."/>
        </authorList>
    </citation>
    <scope>NUCLEOTIDE SEQUENCE [LARGE SCALE GENOMIC DNA]</scope>
    <source>
        <strain evidence="2 3">CA85</strain>
    </source>
</reference>
<feature type="domain" description="Glycosyltransferase 2-like" evidence="1">
    <location>
        <begin position="32"/>
        <end position="148"/>
    </location>
</feature>
<proteinExistence type="predicted"/>
<gene>
    <name evidence="2" type="primary">pgaC_2</name>
    <name evidence="2" type="ORF">CA85_47570</name>
</gene>
<dbReference type="PANTHER" id="PTHR22916:SF3">
    <property type="entry name" value="UDP-GLCNAC:BETAGAL BETA-1,3-N-ACETYLGLUCOSAMINYLTRANSFERASE-LIKE PROTEIN 1"/>
    <property type="match status" value="1"/>
</dbReference>
<dbReference type="SUPFAM" id="SSF53448">
    <property type="entry name" value="Nucleotide-diphospho-sugar transferases"/>
    <property type="match status" value="1"/>
</dbReference>
<dbReference type="EMBL" id="SJPK01000021">
    <property type="protein sequence ID" value="TWT55859.1"/>
    <property type="molecule type" value="Genomic_DNA"/>
</dbReference>
<accession>A0A5C5WZX2</accession>
<dbReference type="PANTHER" id="PTHR22916">
    <property type="entry name" value="GLYCOSYLTRANSFERASE"/>
    <property type="match status" value="1"/>
</dbReference>
<dbReference type="Proteomes" id="UP000318053">
    <property type="component" value="Unassembled WGS sequence"/>
</dbReference>
<keyword evidence="3" id="KW-1185">Reference proteome</keyword>
<evidence type="ECO:0000313" key="2">
    <source>
        <dbReference type="EMBL" id="TWT55859.1"/>
    </source>
</evidence>
<dbReference type="InterPro" id="IPR029044">
    <property type="entry name" value="Nucleotide-diphossugar_trans"/>
</dbReference>
<name>A0A5C5WZX2_9BACT</name>
<keyword evidence="2" id="KW-0328">Glycosyltransferase</keyword>
<organism evidence="2 3">
    <name type="scientific">Allorhodopirellula solitaria</name>
    <dbReference type="NCBI Taxonomy" id="2527987"/>
    <lineage>
        <taxon>Bacteria</taxon>
        <taxon>Pseudomonadati</taxon>
        <taxon>Planctomycetota</taxon>
        <taxon>Planctomycetia</taxon>
        <taxon>Pirellulales</taxon>
        <taxon>Pirellulaceae</taxon>
        <taxon>Allorhodopirellula</taxon>
    </lineage>
</organism>
<dbReference type="Gene3D" id="3.90.550.10">
    <property type="entry name" value="Spore Coat Polysaccharide Biosynthesis Protein SpsA, Chain A"/>
    <property type="match status" value="1"/>
</dbReference>
<protein>
    <submittedName>
        <fullName evidence="2">Poly-beta-1,6-N-acetyl-D-glucosamine synthase</fullName>
        <ecNumber evidence="2">2.4.1.-</ecNumber>
    </submittedName>
</protein>
<dbReference type="EC" id="2.4.1.-" evidence="2"/>
<dbReference type="OrthoDB" id="9772170at2"/>
<comment type="caution">
    <text evidence="2">The sequence shown here is derived from an EMBL/GenBank/DDBJ whole genome shotgun (WGS) entry which is preliminary data.</text>
</comment>
<evidence type="ECO:0000313" key="3">
    <source>
        <dbReference type="Proteomes" id="UP000318053"/>
    </source>
</evidence>
<dbReference type="CDD" id="cd00761">
    <property type="entry name" value="Glyco_tranf_GTA_type"/>
    <property type="match status" value="1"/>
</dbReference>
<sequence length="352" mass="39155">MAAESGAKKGVVMCSPVNHRIANCEYGEVLVSIILPCFNSDPYVSEAIDSALHQSINGIEVIAVDDGSTDRTAEILESYSAIHTHRFSQNKGKSSALNWAIERAKGQYILILDSDDVLEKECCKTLSAFLEANPDIGVAFGHARLFCDGSVLSERHPITEGVKKISFESRGDWQVLDSDAFFDATLNRSLCAMPSTMVRKSSYDAVGLHNEAVPSGQDWEMLVRLSEKYRFAFCDQVLSSIRRHDNNLSSSDAHLYARLRGRCNALEGILEQVHISDSQRTCLSNRLLAGRLHLARVLVADGECREARKLYRTIADSHLVSPPMKWRIMAQFPGGVIKAIQKSRRFFKRSVC</sequence>